<dbReference type="InterPro" id="IPR050832">
    <property type="entry name" value="Bact_Acetyltransf"/>
</dbReference>
<keyword evidence="2" id="KW-0012">Acyltransferase</keyword>
<evidence type="ECO:0000313" key="5">
    <source>
        <dbReference type="Proteomes" id="UP000320055"/>
    </source>
</evidence>
<dbReference type="Proteomes" id="UP000320055">
    <property type="component" value="Unassembled WGS sequence"/>
</dbReference>
<dbReference type="GO" id="GO:0016747">
    <property type="term" value="F:acyltransferase activity, transferring groups other than amino-acyl groups"/>
    <property type="evidence" value="ECO:0007669"/>
    <property type="project" value="InterPro"/>
</dbReference>
<keyword evidence="5" id="KW-1185">Reference proteome</keyword>
<evidence type="ECO:0000259" key="3">
    <source>
        <dbReference type="PROSITE" id="PS51186"/>
    </source>
</evidence>
<dbReference type="Pfam" id="PF00583">
    <property type="entry name" value="Acetyltransf_1"/>
    <property type="match status" value="1"/>
</dbReference>
<dbReference type="RefSeq" id="WP_144864476.1">
    <property type="nucleotide sequence ID" value="NZ_LR213781.1"/>
</dbReference>
<accession>A0A563VPX5</accession>
<evidence type="ECO:0000256" key="1">
    <source>
        <dbReference type="ARBA" id="ARBA00022679"/>
    </source>
</evidence>
<name>A0A563VPX5_9CYAN</name>
<dbReference type="InterPro" id="IPR000182">
    <property type="entry name" value="GNAT_dom"/>
</dbReference>
<dbReference type="EMBL" id="CAACVJ010000113">
    <property type="protein sequence ID" value="VEP13473.1"/>
    <property type="molecule type" value="Genomic_DNA"/>
</dbReference>
<dbReference type="PANTHER" id="PTHR43877:SF1">
    <property type="entry name" value="ACETYLTRANSFERASE"/>
    <property type="match status" value="1"/>
</dbReference>
<dbReference type="Gene3D" id="3.40.630.30">
    <property type="match status" value="1"/>
</dbReference>
<evidence type="ECO:0000313" key="4">
    <source>
        <dbReference type="EMBL" id="VEP13473.1"/>
    </source>
</evidence>
<dbReference type="OrthoDB" id="9798006at2"/>
<protein>
    <submittedName>
        <fullName evidence="4">Acetyltransferase family protein</fullName>
    </submittedName>
</protein>
<dbReference type="PANTHER" id="PTHR43877">
    <property type="entry name" value="AMINOALKYLPHOSPHONATE N-ACETYLTRANSFERASE-RELATED-RELATED"/>
    <property type="match status" value="1"/>
</dbReference>
<sequence>MNDLTIDIATSKDLPILNCLYADMDNKQLMSEEKIAEIWNEIQQFTNYYIYLAYLENKAIGTFSLLFVPTMMHRGFHKSAILDSVAIASAYRSQGWGTKMIKEALNLSTNAGCYKVTLSSNITRKRTHNFYKYLGFQQHGWSFSYQLQQV</sequence>
<dbReference type="SUPFAM" id="SSF55729">
    <property type="entry name" value="Acyl-CoA N-acyltransferases (Nat)"/>
    <property type="match status" value="1"/>
</dbReference>
<gene>
    <name evidence="4" type="ORF">H1P_200005</name>
</gene>
<dbReference type="AlphaFoldDB" id="A0A563VPX5"/>
<dbReference type="PROSITE" id="PS51186">
    <property type="entry name" value="GNAT"/>
    <property type="match status" value="1"/>
</dbReference>
<reference evidence="4 5" key="1">
    <citation type="submission" date="2019-01" db="EMBL/GenBank/DDBJ databases">
        <authorList>
            <person name="Brito A."/>
        </authorList>
    </citation>
    <scope>NUCLEOTIDE SEQUENCE [LARGE SCALE GENOMIC DNA]</scope>
    <source>
        <strain evidence="4">1</strain>
    </source>
</reference>
<organism evidence="4 5">
    <name type="scientific">Hyella patelloides LEGE 07179</name>
    <dbReference type="NCBI Taxonomy" id="945734"/>
    <lineage>
        <taxon>Bacteria</taxon>
        <taxon>Bacillati</taxon>
        <taxon>Cyanobacteriota</taxon>
        <taxon>Cyanophyceae</taxon>
        <taxon>Pleurocapsales</taxon>
        <taxon>Hyellaceae</taxon>
        <taxon>Hyella</taxon>
    </lineage>
</organism>
<evidence type="ECO:0000256" key="2">
    <source>
        <dbReference type="ARBA" id="ARBA00023315"/>
    </source>
</evidence>
<keyword evidence="1 4" id="KW-0808">Transferase</keyword>
<feature type="domain" description="N-acetyltransferase" evidence="3">
    <location>
        <begin position="4"/>
        <end position="150"/>
    </location>
</feature>
<dbReference type="InterPro" id="IPR016181">
    <property type="entry name" value="Acyl_CoA_acyltransferase"/>
</dbReference>
<proteinExistence type="predicted"/>
<dbReference type="CDD" id="cd04301">
    <property type="entry name" value="NAT_SF"/>
    <property type="match status" value="1"/>
</dbReference>